<organism evidence="2 3">
    <name type="scientific">Fibrella forsythiae</name>
    <dbReference type="NCBI Taxonomy" id="2817061"/>
    <lineage>
        <taxon>Bacteria</taxon>
        <taxon>Pseudomonadati</taxon>
        <taxon>Bacteroidota</taxon>
        <taxon>Cytophagia</taxon>
        <taxon>Cytophagales</taxon>
        <taxon>Spirosomataceae</taxon>
        <taxon>Fibrella</taxon>
    </lineage>
</organism>
<dbReference type="InterPro" id="IPR001387">
    <property type="entry name" value="Cro/C1-type_HTH"/>
</dbReference>
<dbReference type="CDD" id="cd00093">
    <property type="entry name" value="HTH_XRE"/>
    <property type="match status" value="1"/>
</dbReference>
<name>A0ABS3JSA8_9BACT</name>
<dbReference type="SUPFAM" id="SSF51306">
    <property type="entry name" value="LexA/Signal peptidase"/>
    <property type="match status" value="1"/>
</dbReference>
<proteinExistence type="predicted"/>
<comment type="caution">
    <text evidence="2">The sequence shown here is derived from an EMBL/GenBank/DDBJ whole genome shotgun (WGS) entry which is preliminary data.</text>
</comment>
<dbReference type="CDD" id="cd06529">
    <property type="entry name" value="S24_LexA-like"/>
    <property type="match status" value="1"/>
</dbReference>
<dbReference type="PROSITE" id="PS50943">
    <property type="entry name" value="HTH_CROC1"/>
    <property type="match status" value="1"/>
</dbReference>
<dbReference type="Gene3D" id="1.10.260.40">
    <property type="entry name" value="lambda repressor-like DNA-binding domains"/>
    <property type="match status" value="1"/>
</dbReference>
<evidence type="ECO:0000313" key="3">
    <source>
        <dbReference type="Proteomes" id="UP000664628"/>
    </source>
</evidence>
<protein>
    <submittedName>
        <fullName evidence="2">LexA family transcriptional regulator</fullName>
    </submittedName>
</protein>
<dbReference type="InterPro" id="IPR010982">
    <property type="entry name" value="Lambda_DNA-bd_dom_sf"/>
</dbReference>
<evidence type="ECO:0000313" key="2">
    <source>
        <dbReference type="EMBL" id="MBO0952902.1"/>
    </source>
</evidence>
<dbReference type="EMBL" id="JAFMYW010000015">
    <property type="protein sequence ID" value="MBO0952902.1"/>
    <property type="molecule type" value="Genomic_DNA"/>
</dbReference>
<dbReference type="InterPro" id="IPR039418">
    <property type="entry name" value="LexA-like"/>
</dbReference>
<reference evidence="2 3" key="1">
    <citation type="submission" date="2021-03" db="EMBL/GenBank/DDBJ databases">
        <title>Fibrella sp. HMF5405 genome sequencing and assembly.</title>
        <authorList>
            <person name="Kang H."/>
            <person name="Kim H."/>
            <person name="Bae S."/>
            <person name="Joh K."/>
        </authorList>
    </citation>
    <scope>NUCLEOTIDE SEQUENCE [LARGE SCALE GENOMIC DNA]</scope>
    <source>
        <strain evidence="2 3">HMF5405</strain>
    </source>
</reference>
<accession>A0ABS3JSA8</accession>
<dbReference type="Gene3D" id="2.10.109.10">
    <property type="entry name" value="Umud Fragment, subunit A"/>
    <property type="match status" value="1"/>
</dbReference>
<gene>
    <name evidence="2" type="ORF">J2I46_30290</name>
</gene>
<dbReference type="InterPro" id="IPR036286">
    <property type="entry name" value="LexA/Signal_pep-like_sf"/>
</dbReference>
<dbReference type="RefSeq" id="WP_207332855.1">
    <property type="nucleotide sequence ID" value="NZ_JAFMYW010000015.1"/>
</dbReference>
<dbReference type="Proteomes" id="UP000664628">
    <property type="component" value="Unassembled WGS sequence"/>
</dbReference>
<dbReference type="SUPFAM" id="SSF47413">
    <property type="entry name" value="lambda repressor-like DNA-binding domains"/>
    <property type="match status" value="1"/>
</dbReference>
<evidence type="ECO:0000259" key="1">
    <source>
        <dbReference type="PROSITE" id="PS50943"/>
    </source>
</evidence>
<keyword evidence="3" id="KW-1185">Reference proteome</keyword>
<sequence length="245" mass="28055">MDEMGLTQEALADKIGVSRKTMNTYLSTGLVKKDRYLEPMALALGVNIEWLKTESQPTPKTPKFDEAVQIDMTTKGELQKNWAGSEFQDLPDGQILMTIPLVDQFAYAGYLSGYNDAEFLQELPKHSFIVAKRHTGRYRAFEVRGDSMDNDRRDAICAGDIVVGRAIERTLWKSKFHLHRFEDYVIVHQEGILTKRISNHNVDEGIITCVSTNPDKESYPDFDLRISEVYEIYNIVSITQKRGRR</sequence>
<feature type="domain" description="HTH cro/C1-type" evidence="1">
    <location>
        <begin position="3"/>
        <end position="51"/>
    </location>
</feature>